<dbReference type="InterPro" id="IPR022778">
    <property type="entry name" value="CDKN3"/>
</dbReference>
<organism evidence="5 6">
    <name type="scientific">Oncorhynchus mykiss</name>
    <name type="common">Rainbow trout</name>
    <name type="synonym">Salmo gairdneri</name>
    <dbReference type="NCBI Taxonomy" id="8022"/>
    <lineage>
        <taxon>Eukaryota</taxon>
        <taxon>Metazoa</taxon>
        <taxon>Chordata</taxon>
        <taxon>Craniata</taxon>
        <taxon>Vertebrata</taxon>
        <taxon>Euteleostomi</taxon>
        <taxon>Actinopterygii</taxon>
        <taxon>Neopterygii</taxon>
        <taxon>Teleostei</taxon>
        <taxon>Protacanthopterygii</taxon>
        <taxon>Salmoniformes</taxon>
        <taxon>Salmonidae</taxon>
        <taxon>Salmoninae</taxon>
        <taxon>Oncorhynchus</taxon>
    </lineage>
</organism>
<dbReference type="Pfam" id="PF05706">
    <property type="entry name" value="CDKN3"/>
    <property type="match status" value="1"/>
</dbReference>
<dbReference type="Proteomes" id="UP000694395">
    <property type="component" value="Chromosome 19"/>
</dbReference>
<dbReference type="Gene3D" id="3.90.190.10">
    <property type="entry name" value="Protein tyrosine phosphatase superfamily"/>
    <property type="match status" value="1"/>
</dbReference>
<accession>A0A8K9XF86</accession>
<reference evidence="5" key="1">
    <citation type="submission" date="2020-07" db="EMBL/GenBank/DDBJ databases">
        <title>A long reads based de novo assembly of the rainbow trout Arlee double haploid line genome.</title>
        <authorList>
            <person name="Gao G."/>
            <person name="Palti Y."/>
        </authorList>
    </citation>
    <scope>NUCLEOTIDE SEQUENCE [LARGE SCALE GENOMIC DNA]</scope>
</reference>
<reference evidence="5" key="2">
    <citation type="submission" date="2025-08" db="UniProtKB">
        <authorList>
            <consortium name="Ensembl"/>
        </authorList>
    </citation>
    <scope>IDENTIFICATION</scope>
</reference>
<dbReference type="AlphaFoldDB" id="A0A8K9XF86"/>
<dbReference type="GO" id="GO:0004725">
    <property type="term" value="F:protein tyrosine phosphatase activity"/>
    <property type="evidence" value="ECO:0007669"/>
    <property type="project" value="UniProtKB-EC"/>
</dbReference>
<reference evidence="5" key="3">
    <citation type="submission" date="2025-09" db="UniProtKB">
        <authorList>
            <consortium name="Ensembl"/>
        </authorList>
    </citation>
    <scope>IDENTIFICATION</scope>
</reference>
<dbReference type="Ensembl" id="ENSOMYT00000119303.1">
    <property type="protein sequence ID" value="ENSOMYP00000132302.1"/>
    <property type="gene ID" value="ENSOMYG00000015092.2"/>
</dbReference>
<dbReference type="InterPro" id="IPR029021">
    <property type="entry name" value="Prot-tyrosine_phosphatase-like"/>
</dbReference>
<gene>
    <name evidence="5" type="primary">cdkn3</name>
</gene>
<proteinExistence type="predicted"/>
<keyword evidence="6" id="KW-1185">Reference proteome</keyword>
<dbReference type="EC" id="3.1.3.48" evidence="1"/>
<dbReference type="GeneTree" id="ENSGT00390000004717"/>
<evidence type="ECO:0000256" key="1">
    <source>
        <dbReference type="ARBA" id="ARBA00013064"/>
    </source>
</evidence>
<keyword evidence="3" id="KW-0904">Protein phosphatase</keyword>
<evidence type="ECO:0000256" key="3">
    <source>
        <dbReference type="ARBA" id="ARBA00022912"/>
    </source>
</evidence>
<dbReference type="SUPFAM" id="SSF52799">
    <property type="entry name" value="(Phosphotyrosine protein) phosphatases II"/>
    <property type="match status" value="1"/>
</dbReference>
<evidence type="ECO:0000313" key="5">
    <source>
        <dbReference type="Ensembl" id="ENSOMYP00000132302.1"/>
    </source>
</evidence>
<sequence length="230" mass="26204">MRTTSEFDSSSDEEEVCEEHLTPFQISWLPLSIVDCSLFLGICPLPGCKFKDIRRNLLRDVGELQNQGVQDVFVFCTRGELHKYRVPSLLETYRQQGLVVHHLPFPDGGTPDLQQCCQILEGLQANLHNNRKTVIHCCLSAASTVRLHDSQQSHRDPKRAQRGWGHSDSQGEETLLIFLSKISYCRSLVPDLFLLLPAPLLSHKFIVVKRAETDLEPLMYCLSRFSIMLL</sequence>
<dbReference type="CDD" id="cd14505">
    <property type="entry name" value="CDKN3-like"/>
    <property type="match status" value="1"/>
</dbReference>
<evidence type="ECO:0000259" key="4">
    <source>
        <dbReference type="Pfam" id="PF05706"/>
    </source>
</evidence>
<keyword evidence="2" id="KW-0378">Hydrolase</keyword>
<evidence type="ECO:0000313" key="6">
    <source>
        <dbReference type="Proteomes" id="UP000694395"/>
    </source>
</evidence>
<protein>
    <recommendedName>
        <fullName evidence="1">protein-tyrosine-phosphatase</fullName>
        <ecNumber evidence="1">3.1.3.48</ecNumber>
    </recommendedName>
</protein>
<evidence type="ECO:0000256" key="2">
    <source>
        <dbReference type="ARBA" id="ARBA00022801"/>
    </source>
</evidence>
<feature type="domain" description="CDKN3" evidence="4">
    <location>
        <begin position="4"/>
        <end position="138"/>
    </location>
</feature>
<name>A0A8K9XF86_ONCMY</name>